<keyword evidence="6" id="KW-0539">Nucleus</keyword>
<evidence type="ECO:0000256" key="1">
    <source>
        <dbReference type="ARBA" id="ARBA00004123"/>
    </source>
</evidence>
<keyword evidence="10" id="KW-1185">Reference proteome</keyword>
<feature type="domain" description="HTH myb-type" evidence="8">
    <location>
        <begin position="63"/>
        <end position="117"/>
    </location>
</feature>
<dbReference type="PANTHER" id="PTHR48000">
    <property type="entry name" value="OS09G0431300 PROTEIN"/>
    <property type="match status" value="1"/>
</dbReference>
<dbReference type="Pfam" id="PF00249">
    <property type="entry name" value="Myb_DNA-binding"/>
    <property type="match status" value="2"/>
</dbReference>
<evidence type="ECO:0000259" key="8">
    <source>
        <dbReference type="PROSITE" id="PS51294"/>
    </source>
</evidence>
<proteinExistence type="predicted"/>
<dbReference type="PROSITE" id="PS50090">
    <property type="entry name" value="MYB_LIKE"/>
    <property type="match status" value="2"/>
</dbReference>
<feature type="domain" description="HTH myb-type" evidence="8">
    <location>
        <begin position="9"/>
        <end position="62"/>
    </location>
</feature>
<dbReference type="Proteomes" id="UP000594263">
    <property type="component" value="Unplaced"/>
</dbReference>
<reference evidence="9" key="1">
    <citation type="submission" date="2021-01" db="UniProtKB">
        <authorList>
            <consortium name="EnsemblPlants"/>
        </authorList>
    </citation>
    <scope>IDENTIFICATION</scope>
</reference>
<keyword evidence="4" id="KW-0238">DNA-binding</keyword>
<evidence type="ECO:0000256" key="4">
    <source>
        <dbReference type="ARBA" id="ARBA00023125"/>
    </source>
</evidence>
<evidence type="ECO:0000259" key="7">
    <source>
        <dbReference type="PROSITE" id="PS50090"/>
    </source>
</evidence>
<organism evidence="9 10">
    <name type="scientific">Kalanchoe fedtschenkoi</name>
    <name type="common">Lavender scallops</name>
    <name type="synonym">South American air plant</name>
    <dbReference type="NCBI Taxonomy" id="63787"/>
    <lineage>
        <taxon>Eukaryota</taxon>
        <taxon>Viridiplantae</taxon>
        <taxon>Streptophyta</taxon>
        <taxon>Embryophyta</taxon>
        <taxon>Tracheophyta</taxon>
        <taxon>Spermatophyta</taxon>
        <taxon>Magnoliopsida</taxon>
        <taxon>eudicotyledons</taxon>
        <taxon>Gunneridae</taxon>
        <taxon>Pentapetalae</taxon>
        <taxon>Saxifragales</taxon>
        <taxon>Crassulaceae</taxon>
        <taxon>Kalanchoe</taxon>
    </lineage>
</organism>
<dbReference type="EnsemblPlants" id="Kaladp0102s0125.1.v1.1">
    <property type="protein sequence ID" value="Kaladp0102s0125.1.v1.1"/>
    <property type="gene ID" value="Kaladp0102s0125.v1.1"/>
</dbReference>
<dbReference type="PANTHER" id="PTHR48000:SF67">
    <property type="entry name" value="MYB-LIKE DNA-BINDING DOMAIN CONTAINING PROTEIN, EXPRESSED"/>
    <property type="match status" value="1"/>
</dbReference>
<feature type="domain" description="Myb-like" evidence="7">
    <location>
        <begin position="9"/>
        <end position="62"/>
    </location>
</feature>
<dbReference type="GO" id="GO:0003677">
    <property type="term" value="F:DNA binding"/>
    <property type="evidence" value="ECO:0007669"/>
    <property type="project" value="UniProtKB-KW"/>
</dbReference>
<dbReference type="SMART" id="SM00717">
    <property type="entry name" value="SANT"/>
    <property type="match status" value="2"/>
</dbReference>
<name>A0A7N0V5J6_KALFE</name>
<keyword evidence="5" id="KW-0804">Transcription</keyword>
<feature type="domain" description="Myb-like" evidence="7">
    <location>
        <begin position="63"/>
        <end position="113"/>
    </location>
</feature>
<dbReference type="CDD" id="cd00167">
    <property type="entry name" value="SANT"/>
    <property type="match status" value="2"/>
</dbReference>
<evidence type="ECO:0000256" key="5">
    <source>
        <dbReference type="ARBA" id="ARBA00023163"/>
    </source>
</evidence>
<dbReference type="SUPFAM" id="SSF46689">
    <property type="entry name" value="Homeodomain-like"/>
    <property type="match status" value="1"/>
</dbReference>
<keyword evidence="3" id="KW-0805">Transcription regulation</keyword>
<accession>A0A7N0V5J6</accession>
<dbReference type="InterPro" id="IPR001005">
    <property type="entry name" value="SANT/Myb"/>
</dbReference>
<evidence type="ECO:0000256" key="2">
    <source>
        <dbReference type="ARBA" id="ARBA00022737"/>
    </source>
</evidence>
<protein>
    <submittedName>
        <fullName evidence="9">Uncharacterized protein</fullName>
    </submittedName>
</protein>
<dbReference type="AlphaFoldDB" id="A0A7N0V5J6"/>
<sequence length="283" mass="30735">MGRAPCCDKAKVKRGPWCPEEDEILRSYIELHGTGGNWIALPSKAGLKRCGKSCRLRWLNYLRPDIKHGAFTEEEDRVIFSLYSEMGSRWSVIAARLHGRTDNDVKNHWNTKLKKLMVMKDQREAYAAAHSSSVSSHRESYSFVKFPNMKAKTHQESASAVPNLQPGVFGYGGSSLAFAHCDPVGLTAPTGLMAMPACYASKAESDLSGGSSSVNNGEGFLIDMLNYGEGVGDGCHELLQSAVLGSSDQKCSGTEDLAGNGAVPTFSAMLSEYMYQGGLVDQY</sequence>
<comment type="subcellular location">
    <subcellularLocation>
        <location evidence="1">Nucleus</location>
    </subcellularLocation>
</comment>
<evidence type="ECO:0000313" key="10">
    <source>
        <dbReference type="Proteomes" id="UP000594263"/>
    </source>
</evidence>
<dbReference type="InterPro" id="IPR009057">
    <property type="entry name" value="Homeodomain-like_sf"/>
</dbReference>
<evidence type="ECO:0000313" key="9">
    <source>
        <dbReference type="EnsemblPlants" id="Kaladp0102s0125.1.v1.1"/>
    </source>
</evidence>
<evidence type="ECO:0000256" key="3">
    <source>
        <dbReference type="ARBA" id="ARBA00023015"/>
    </source>
</evidence>
<dbReference type="PROSITE" id="PS51294">
    <property type="entry name" value="HTH_MYB"/>
    <property type="match status" value="2"/>
</dbReference>
<dbReference type="InterPro" id="IPR017930">
    <property type="entry name" value="Myb_dom"/>
</dbReference>
<evidence type="ECO:0000256" key="6">
    <source>
        <dbReference type="ARBA" id="ARBA00023242"/>
    </source>
</evidence>
<dbReference type="Gramene" id="Kaladp0102s0125.1.v1.1">
    <property type="protein sequence ID" value="Kaladp0102s0125.1.v1.1"/>
    <property type="gene ID" value="Kaladp0102s0125.v1.1"/>
</dbReference>
<dbReference type="FunFam" id="1.10.10.60:FF:000015">
    <property type="entry name" value="Transcription factor RAX3"/>
    <property type="match status" value="1"/>
</dbReference>
<dbReference type="GO" id="GO:0005634">
    <property type="term" value="C:nucleus"/>
    <property type="evidence" value="ECO:0007669"/>
    <property type="project" value="UniProtKB-SubCell"/>
</dbReference>
<keyword evidence="2" id="KW-0677">Repeat</keyword>
<dbReference type="Gene3D" id="1.10.10.60">
    <property type="entry name" value="Homeodomain-like"/>
    <property type="match status" value="2"/>
</dbReference>